<evidence type="ECO:0000259" key="2">
    <source>
        <dbReference type="PROSITE" id="PS50883"/>
    </source>
</evidence>
<feature type="domain" description="EAL" evidence="2">
    <location>
        <begin position="550"/>
        <end position="795"/>
    </location>
</feature>
<dbReference type="Pfam" id="PF00672">
    <property type="entry name" value="HAMP"/>
    <property type="match status" value="1"/>
</dbReference>
<dbReference type="NCBIfam" id="TIGR00254">
    <property type="entry name" value="GGDEF"/>
    <property type="match status" value="1"/>
</dbReference>
<dbReference type="SUPFAM" id="SSF55785">
    <property type="entry name" value="PYP-like sensor domain (PAS domain)"/>
    <property type="match status" value="1"/>
</dbReference>
<keyword evidence="1" id="KW-0472">Membrane</keyword>
<dbReference type="SMART" id="SM00304">
    <property type="entry name" value="HAMP"/>
    <property type="match status" value="1"/>
</dbReference>
<dbReference type="FunFam" id="3.30.70.270:FF:000001">
    <property type="entry name" value="Diguanylate cyclase domain protein"/>
    <property type="match status" value="1"/>
</dbReference>
<evidence type="ECO:0000259" key="3">
    <source>
        <dbReference type="PROSITE" id="PS50885"/>
    </source>
</evidence>
<dbReference type="PANTHER" id="PTHR44757:SF2">
    <property type="entry name" value="BIOFILM ARCHITECTURE MAINTENANCE PROTEIN MBAA"/>
    <property type="match status" value="1"/>
</dbReference>
<dbReference type="CDD" id="cd01949">
    <property type="entry name" value="GGDEF"/>
    <property type="match status" value="1"/>
</dbReference>
<feature type="transmembrane region" description="Helical" evidence="1">
    <location>
        <begin position="158"/>
        <end position="183"/>
    </location>
</feature>
<feature type="domain" description="GGDEF" evidence="4">
    <location>
        <begin position="406"/>
        <end position="539"/>
    </location>
</feature>
<dbReference type="SMART" id="SM00052">
    <property type="entry name" value="EAL"/>
    <property type="match status" value="1"/>
</dbReference>
<keyword evidence="1" id="KW-0812">Transmembrane</keyword>
<dbReference type="Pfam" id="PF00563">
    <property type="entry name" value="EAL"/>
    <property type="match status" value="1"/>
</dbReference>
<evidence type="ECO:0000256" key="1">
    <source>
        <dbReference type="SAM" id="Phobius"/>
    </source>
</evidence>
<dbReference type="PANTHER" id="PTHR44757">
    <property type="entry name" value="DIGUANYLATE CYCLASE DGCP"/>
    <property type="match status" value="1"/>
</dbReference>
<evidence type="ECO:0000259" key="4">
    <source>
        <dbReference type="PROSITE" id="PS50887"/>
    </source>
</evidence>
<sequence length="795" mass="87950">MSLLRFLKSLRGRLITLTVVVEIVMISAILWNSQRLAEEHLIRQFELRRAETSSLLQAALAPAMAQRDYADISETLSSAQKLQGMTYLVMFDEDGQRVANVPLDNPRQLPAVDSGNEPIFQRQHLNTRIPIQLEGRNYGALQIGIDLRFLNEARREILLQNIILAIVGILLSTLVLAAIALWLTRRLSALSLASNDLAAGRPYKALNESTDDDIGVVAHAFNGMAAALERRMLDLGHSEAEQRALAETLATERGRLDALLSAMRLGLVFVAKDGRISYLNPAFLKLWTIAFEAQYIDQPVSALRQHLASGLSESAANQLFSGDGSLHEYLLPDGRTITEHSVPVTRTGGSESGHLWIFEDITGERQIAERLVFMAERDSLTTLANRARFDAELDRLLNQAGRDPRLFGALLYFDIDEFKTINDTFGHRAGDNVLIRTADTVSKLVRNNEIFARLGGDEFAIIAPNADQAGAQALAERLLSTVSGMRFDFDNRRLGLTISIGIALFPEHAETAEELVSRADAAMYQAKRGGKNGWRIYRPEHDQSEAMLAHLGWNEKIQAALKENRFVLHYQGVHSTSTGLASHYEALVRMVDPENTTELLLPGSFIPAAERTGRIVDVDRWVMRAAITKLAEMPALAALAINVSARSFDDPTLAGTIRSLLAEFHVEPRRLIVELTETSALANMQDSEQFIKEIRALGCTVCLDDFGVGFSSFAYLKHLSADVLKIDGMFIHNLPSSREDQVFVRAIVEVARGLGKKTVAEFVGDAETLKILTDIGVDYAQGFYLSRPIAEISLP</sequence>
<dbReference type="GO" id="GO:0007165">
    <property type="term" value="P:signal transduction"/>
    <property type="evidence" value="ECO:0007669"/>
    <property type="project" value="InterPro"/>
</dbReference>
<gene>
    <name evidence="5" type="ORF">IPJ38_00075</name>
</gene>
<dbReference type="PROSITE" id="PS50883">
    <property type="entry name" value="EAL"/>
    <property type="match status" value="1"/>
</dbReference>
<dbReference type="GO" id="GO:0003824">
    <property type="term" value="F:catalytic activity"/>
    <property type="evidence" value="ECO:0007669"/>
    <property type="project" value="UniProtKB-ARBA"/>
</dbReference>
<dbReference type="EMBL" id="JADJMS010000001">
    <property type="protein sequence ID" value="MBK7413767.1"/>
    <property type="molecule type" value="Genomic_DNA"/>
</dbReference>
<dbReference type="InterPro" id="IPR052155">
    <property type="entry name" value="Biofilm_reg_signaling"/>
</dbReference>
<comment type="caution">
    <text evidence="5">The sequence shown here is derived from an EMBL/GenBank/DDBJ whole genome shotgun (WGS) entry which is preliminary data.</text>
</comment>
<dbReference type="Gene3D" id="3.30.70.270">
    <property type="match status" value="1"/>
</dbReference>
<dbReference type="Gene3D" id="3.20.20.450">
    <property type="entry name" value="EAL domain"/>
    <property type="match status" value="1"/>
</dbReference>
<dbReference type="PROSITE" id="PS50885">
    <property type="entry name" value="HAMP"/>
    <property type="match status" value="1"/>
</dbReference>
<dbReference type="Gene3D" id="6.10.340.10">
    <property type="match status" value="1"/>
</dbReference>
<evidence type="ECO:0000313" key="6">
    <source>
        <dbReference type="Proteomes" id="UP000739411"/>
    </source>
</evidence>
<dbReference type="GO" id="GO:0016020">
    <property type="term" value="C:membrane"/>
    <property type="evidence" value="ECO:0007669"/>
    <property type="project" value="InterPro"/>
</dbReference>
<dbReference type="InterPro" id="IPR000160">
    <property type="entry name" value="GGDEF_dom"/>
</dbReference>
<dbReference type="CDD" id="cd06225">
    <property type="entry name" value="HAMP"/>
    <property type="match status" value="1"/>
</dbReference>
<reference evidence="5 6" key="1">
    <citation type="submission" date="2020-10" db="EMBL/GenBank/DDBJ databases">
        <title>Connecting structure to function with the recovery of over 1000 high-quality activated sludge metagenome-assembled genomes encoding full-length rRNA genes using long-read sequencing.</title>
        <authorList>
            <person name="Singleton C.M."/>
            <person name="Petriglieri F."/>
            <person name="Kristensen J.M."/>
            <person name="Kirkegaard R.H."/>
            <person name="Michaelsen T.Y."/>
            <person name="Andersen M.H."/>
            <person name="Karst S.M."/>
            <person name="Dueholm M.S."/>
            <person name="Nielsen P.H."/>
            <person name="Albertsen M."/>
        </authorList>
    </citation>
    <scope>NUCLEOTIDE SEQUENCE [LARGE SCALE GENOMIC DNA]</scope>
    <source>
        <strain evidence="5">EsbW_18-Q3-R4-48_BATAC.463</strain>
    </source>
</reference>
<dbReference type="InterPro" id="IPR029787">
    <property type="entry name" value="Nucleotide_cyclase"/>
</dbReference>
<dbReference type="Gene3D" id="3.30.450.20">
    <property type="entry name" value="PAS domain"/>
    <property type="match status" value="1"/>
</dbReference>
<organism evidence="5 6">
    <name type="scientific">Candidatus Dechloromonas phosphorivorans</name>
    <dbReference type="NCBI Taxonomy" id="2899244"/>
    <lineage>
        <taxon>Bacteria</taxon>
        <taxon>Pseudomonadati</taxon>
        <taxon>Pseudomonadota</taxon>
        <taxon>Betaproteobacteria</taxon>
        <taxon>Rhodocyclales</taxon>
        <taxon>Azonexaceae</taxon>
        <taxon>Dechloromonas</taxon>
    </lineage>
</organism>
<dbReference type="Pfam" id="PF00990">
    <property type="entry name" value="GGDEF"/>
    <property type="match status" value="1"/>
</dbReference>
<dbReference type="Proteomes" id="UP000739411">
    <property type="component" value="Unassembled WGS sequence"/>
</dbReference>
<dbReference type="SMART" id="SM00267">
    <property type="entry name" value="GGDEF"/>
    <property type="match status" value="1"/>
</dbReference>
<name>A0A935JU25_9RHOO</name>
<accession>A0A935JU25</accession>
<dbReference type="SUPFAM" id="SSF55073">
    <property type="entry name" value="Nucleotide cyclase"/>
    <property type="match status" value="1"/>
</dbReference>
<feature type="transmembrane region" description="Helical" evidence="1">
    <location>
        <begin position="12"/>
        <end position="31"/>
    </location>
</feature>
<dbReference type="InterPro" id="IPR035965">
    <property type="entry name" value="PAS-like_dom_sf"/>
</dbReference>
<dbReference type="InterPro" id="IPR043128">
    <property type="entry name" value="Rev_trsase/Diguanyl_cyclase"/>
</dbReference>
<dbReference type="InterPro" id="IPR035919">
    <property type="entry name" value="EAL_sf"/>
</dbReference>
<evidence type="ECO:0000313" key="5">
    <source>
        <dbReference type="EMBL" id="MBK7413767.1"/>
    </source>
</evidence>
<dbReference type="InterPro" id="IPR003660">
    <property type="entry name" value="HAMP_dom"/>
</dbReference>
<dbReference type="CDD" id="cd01948">
    <property type="entry name" value="EAL"/>
    <property type="match status" value="1"/>
</dbReference>
<dbReference type="PROSITE" id="PS50887">
    <property type="entry name" value="GGDEF"/>
    <property type="match status" value="1"/>
</dbReference>
<feature type="domain" description="HAMP" evidence="3">
    <location>
        <begin position="181"/>
        <end position="233"/>
    </location>
</feature>
<protein>
    <submittedName>
        <fullName evidence="5">EAL domain-containing protein</fullName>
    </submittedName>
</protein>
<dbReference type="InterPro" id="IPR001633">
    <property type="entry name" value="EAL_dom"/>
</dbReference>
<dbReference type="AlphaFoldDB" id="A0A935JU25"/>
<proteinExistence type="predicted"/>
<dbReference type="SUPFAM" id="SSF141868">
    <property type="entry name" value="EAL domain-like"/>
    <property type="match status" value="1"/>
</dbReference>
<keyword evidence="1" id="KW-1133">Transmembrane helix</keyword>